<keyword evidence="5" id="KW-1185">Reference proteome</keyword>
<keyword evidence="2" id="KW-0488">Methylation</keyword>
<evidence type="ECO:0000256" key="2">
    <source>
        <dbReference type="ARBA" id="ARBA00022481"/>
    </source>
</evidence>
<dbReference type="InterPro" id="IPR045584">
    <property type="entry name" value="Pilin-like"/>
</dbReference>
<dbReference type="OrthoDB" id="8607132at2"/>
<dbReference type="GO" id="GO:0044096">
    <property type="term" value="C:type IV pilus"/>
    <property type="evidence" value="ECO:0007669"/>
    <property type="project" value="TreeGrafter"/>
</dbReference>
<evidence type="ECO:0000256" key="1">
    <source>
        <dbReference type="ARBA" id="ARBA00005233"/>
    </source>
</evidence>
<comment type="similarity">
    <text evidence="1">Belongs to the N-Me-Phe pilin family.</text>
</comment>
<dbReference type="PANTHER" id="PTHR30093">
    <property type="entry name" value="GENERAL SECRETION PATHWAY PROTEIN G"/>
    <property type="match status" value="1"/>
</dbReference>
<dbReference type="Gene3D" id="3.30.700.10">
    <property type="entry name" value="Glycoprotein, Type 4 Pilin"/>
    <property type="match status" value="1"/>
</dbReference>
<feature type="transmembrane region" description="Helical" evidence="3">
    <location>
        <begin position="7"/>
        <end position="28"/>
    </location>
</feature>
<accession>A0A557QY92</accession>
<dbReference type="GO" id="GO:0043107">
    <property type="term" value="P:type IV pilus-dependent motility"/>
    <property type="evidence" value="ECO:0007669"/>
    <property type="project" value="TreeGrafter"/>
</dbReference>
<proteinExistence type="inferred from homology"/>
<dbReference type="NCBIfam" id="TIGR02532">
    <property type="entry name" value="IV_pilin_GFxxxE"/>
    <property type="match status" value="1"/>
</dbReference>
<comment type="caution">
    <text evidence="4">The sequence shown here is derived from an EMBL/GenBank/DDBJ whole genome shotgun (WGS) entry which is preliminary data.</text>
</comment>
<dbReference type="Pfam" id="PF07963">
    <property type="entry name" value="N_methyl"/>
    <property type="match status" value="1"/>
</dbReference>
<keyword evidence="3" id="KW-0812">Transmembrane</keyword>
<dbReference type="InterPro" id="IPR012902">
    <property type="entry name" value="N_methyl_site"/>
</dbReference>
<reference evidence="4 5" key="1">
    <citation type="submission" date="2019-07" db="EMBL/GenBank/DDBJ databases">
        <title>The pathways for chlorine oxyanion respiration interact through the shared metabolite chlorate.</title>
        <authorList>
            <person name="Barnum T.P."/>
            <person name="Cheng Y."/>
            <person name="Hill K.A."/>
            <person name="Lucas L.N."/>
            <person name="Carlson H.K."/>
            <person name="Coates J.D."/>
        </authorList>
    </citation>
    <scope>NUCLEOTIDE SEQUENCE [LARGE SCALE GENOMIC DNA]</scope>
    <source>
        <strain evidence="4 5">SFB-3</strain>
    </source>
</reference>
<keyword evidence="3" id="KW-0472">Membrane</keyword>
<evidence type="ECO:0000313" key="4">
    <source>
        <dbReference type="EMBL" id="TVO57882.1"/>
    </source>
</evidence>
<protein>
    <submittedName>
        <fullName evidence="4">Prepilin-type N-terminal cleavage/methylation domain-containing protein</fullName>
    </submittedName>
</protein>
<dbReference type="Proteomes" id="UP000319502">
    <property type="component" value="Unassembled WGS sequence"/>
</dbReference>
<dbReference type="EMBL" id="VMNK01000006">
    <property type="protein sequence ID" value="TVO57882.1"/>
    <property type="molecule type" value="Genomic_DNA"/>
</dbReference>
<dbReference type="AlphaFoldDB" id="A0A557QY92"/>
<name>A0A557QY92_9RHOO</name>
<dbReference type="PROSITE" id="PS00409">
    <property type="entry name" value="PROKAR_NTER_METHYL"/>
    <property type="match status" value="1"/>
</dbReference>
<gene>
    <name evidence="4" type="ORF">FHP91_07175</name>
</gene>
<keyword evidence="3" id="KW-1133">Transmembrane helix</keyword>
<dbReference type="SUPFAM" id="SSF54523">
    <property type="entry name" value="Pili subunits"/>
    <property type="match status" value="1"/>
</dbReference>
<sequence length="151" mass="15211">MKRAQQGFTLIELMIVVAIIGILAAIAIPQYQDYVTRSRWADNYAAVQPLKLGIAECMQTNAQTAIPAVAPCDAIATMSAAANAFLPAGFTGIGRFATAVAWDGAAITVTGAAAAGACVVTLTPAVAGGGSAIQWNIASATAGCGRNRIGA</sequence>
<evidence type="ECO:0000313" key="5">
    <source>
        <dbReference type="Proteomes" id="UP000319502"/>
    </source>
</evidence>
<organism evidence="4 5">
    <name type="scientific">Denitromonas halophila</name>
    <dbReference type="NCBI Taxonomy" id="1629404"/>
    <lineage>
        <taxon>Bacteria</taxon>
        <taxon>Pseudomonadati</taxon>
        <taxon>Pseudomonadota</taxon>
        <taxon>Betaproteobacteria</taxon>
        <taxon>Rhodocyclales</taxon>
        <taxon>Zoogloeaceae</taxon>
        <taxon>Denitromonas</taxon>
    </lineage>
</organism>
<evidence type="ECO:0000256" key="3">
    <source>
        <dbReference type="SAM" id="Phobius"/>
    </source>
</evidence>
<dbReference type="PANTHER" id="PTHR30093:SF34">
    <property type="entry name" value="PREPILIN PEPTIDASE-DEPENDENT PROTEIN D"/>
    <property type="match status" value="1"/>
</dbReference>